<feature type="region of interest" description="Disordered" evidence="1">
    <location>
        <begin position="144"/>
        <end position="185"/>
    </location>
</feature>
<evidence type="ECO:0000313" key="2">
    <source>
        <dbReference type="EMBL" id="KAF4972759.1"/>
    </source>
</evidence>
<comment type="caution">
    <text evidence="2">The sequence shown here is derived from an EMBL/GenBank/DDBJ whole genome shotgun (WGS) entry which is preliminary data.</text>
</comment>
<evidence type="ECO:0000256" key="1">
    <source>
        <dbReference type="SAM" id="MobiDB-lite"/>
    </source>
</evidence>
<dbReference type="OrthoDB" id="5104313at2759"/>
<protein>
    <submittedName>
        <fullName evidence="2">Uncharacterized protein</fullName>
    </submittedName>
</protein>
<accession>A0A8H4UAZ4</accession>
<gene>
    <name evidence="2" type="ORF">FZEAL_9541</name>
</gene>
<name>A0A8H4UAZ4_9HYPO</name>
<dbReference type="EMBL" id="JABEYC010000896">
    <property type="protein sequence ID" value="KAF4972759.1"/>
    <property type="molecule type" value="Genomic_DNA"/>
</dbReference>
<reference evidence="2" key="1">
    <citation type="journal article" date="2020" name="BMC Genomics">
        <title>Correction to: Identification and distribution of gene clusters required for synthesis of sphingolipid metabolism inhibitors in diverse species of the filamentous fungus Fusarium.</title>
        <authorList>
            <person name="Kim H.S."/>
            <person name="Lohmar J.M."/>
            <person name="Busman M."/>
            <person name="Brown D.W."/>
            <person name="Naumann T.A."/>
            <person name="Divon H.H."/>
            <person name="Lysoe E."/>
            <person name="Uhlig S."/>
            <person name="Proctor R.H."/>
        </authorList>
    </citation>
    <scope>NUCLEOTIDE SEQUENCE</scope>
    <source>
        <strain evidence="2">NRRL 22465</strain>
    </source>
</reference>
<dbReference type="Proteomes" id="UP000635477">
    <property type="component" value="Unassembled WGS sequence"/>
</dbReference>
<dbReference type="AlphaFoldDB" id="A0A8H4UAZ4"/>
<reference evidence="2" key="2">
    <citation type="submission" date="2020-05" db="EMBL/GenBank/DDBJ databases">
        <authorList>
            <person name="Kim H.-S."/>
            <person name="Proctor R.H."/>
            <person name="Brown D.W."/>
        </authorList>
    </citation>
    <scope>NUCLEOTIDE SEQUENCE</scope>
    <source>
        <strain evidence="2">NRRL 22465</strain>
    </source>
</reference>
<keyword evidence="3" id="KW-1185">Reference proteome</keyword>
<organism evidence="2 3">
    <name type="scientific">Fusarium zealandicum</name>
    <dbReference type="NCBI Taxonomy" id="1053134"/>
    <lineage>
        <taxon>Eukaryota</taxon>
        <taxon>Fungi</taxon>
        <taxon>Dikarya</taxon>
        <taxon>Ascomycota</taxon>
        <taxon>Pezizomycotina</taxon>
        <taxon>Sordariomycetes</taxon>
        <taxon>Hypocreomycetidae</taxon>
        <taxon>Hypocreales</taxon>
        <taxon>Nectriaceae</taxon>
        <taxon>Fusarium</taxon>
        <taxon>Fusarium staphyleae species complex</taxon>
    </lineage>
</organism>
<evidence type="ECO:0000313" key="3">
    <source>
        <dbReference type="Proteomes" id="UP000635477"/>
    </source>
</evidence>
<sequence length="185" mass="21024">MCRGATLRCGRCGNSTRVVDEPCIRAEVMFQCPEIFYEGVQNGDDCRMCRNALAKGKIIMPPSVLALADNYDRDTRGNDQRRFIPRRRDGSQRLKRRHSWHGLLNEGEEDRFWGWLGRKLAGVYNASPEIEALNLQEYGSAVKPVDSGEADHEQDSGNEWVMVSSQELESEASWEGLADRKDKET</sequence>
<proteinExistence type="predicted"/>